<evidence type="ECO:0000259" key="3">
    <source>
        <dbReference type="PROSITE" id="PS51635"/>
    </source>
</evidence>
<evidence type="ECO:0000313" key="4">
    <source>
        <dbReference type="EMBL" id="MBQ0850901.1"/>
    </source>
</evidence>
<reference evidence="4 5" key="1">
    <citation type="submission" date="2021-04" db="EMBL/GenBank/DDBJ databases">
        <authorList>
            <person name="Tang X."/>
            <person name="Zhou X."/>
            <person name="Chen X."/>
            <person name="Cernava T."/>
            <person name="Zhang C."/>
        </authorList>
    </citation>
    <scope>NUCLEOTIDE SEQUENCE [LARGE SCALE GENOMIC DNA]</scope>
    <source>
        <strain evidence="4 5">BH-SS-21</strain>
    </source>
</reference>
<dbReference type="Proteomes" id="UP000677413">
    <property type="component" value="Unassembled WGS sequence"/>
</dbReference>
<keyword evidence="2" id="KW-0442">Lipid degradation</keyword>
<feature type="short sequence motif" description="GXSXG" evidence="2">
    <location>
        <begin position="37"/>
        <end position="41"/>
    </location>
</feature>
<feature type="active site" description="Nucleophile" evidence="2">
    <location>
        <position position="39"/>
    </location>
</feature>
<dbReference type="PANTHER" id="PTHR46394">
    <property type="entry name" value="ANNEXIN"/>
    <property type="match status" value="1"/>
</dbReference>
<dbReference type="RefSeq" id="WP_210885228.1">
    <property type="nucleotide sequence ID" value="NZ_JAGPYQ010000001.1"/>
</dbReference>
<dbReference type="InterPro" id="IPR002641">
    <property type="entry name" value="PNPLA_dom"/>
</dbReference>
<evidence type="ECO:0000256" key="2">
    <source>
        <dbReference type="PROSITE-ProRule" id="PRU01161"/>
    </source>
</evidence>
<name>A0A941B7V7_9ACTN</name>
<feature type="short sequence motif" description="DGA/G" evidence="2">
    <location>
        <begin position="205"/>
        <end position="207"/>
    </location>
</feature>
<dbReference type="PROSITE" id="PS51635">
    <property type="entry name" value="PNPLA"/>
    <property type="match status" value="1"/>
</dbReference>
<dbReference type="EMBL" id="JAGPYQ010000001">
    <property type="protein sequence ID" value="MBQ0850901.1"/>
    <property type="molecule type" value="Genomic_DNA"/>
</dbReference>
<accession>A0A941B7V7</accession>
<sequence length="329" mass="36132">MSKADLVLEGGGVRGLGTAGAVIRLLEEGYTFQRVAGTSVGAVAAAFVAAGMDAEELREVMEDLELNLIPDRDRLGRWPMPGVPMLSEGVSLLRRHGAYQGAWIHQWIKTVLARKKVTTFADLRREDSGDSAGLTEDQKYKLVVTATDVTRGRLLRLPWDYHLYGLKAEEQSVADAVRMSLSIPFYFQPRTLAHGETGQESVIVDGGVLSNFPVEVFDRTDGEKSRWRTIGVRILPDLPAGIAQLFSLPALRLFPLLHLLQQVVTTAVVGNDQSHLDRPGVRDRTIAVDLPALGVTDFGLDLAQRQEAVQRGWHAADAYVKRCPTDPSE</sequence>
<proteinExistence type="predicted"/>
<gene>
    <name evidence="4" type="ORF">J8N05_22315</name>
</gene>
<dbReference type="PANTHER" id="PTHR46394:SF1">
    <property type="entry name" value="PNPLA DOMAIN-CONTAINING PROTEIN"/>
    <property type="match status" value="1"/>
</dbReference>
<dbReference type="InterPro" id="IPR052580">
    <property type="entry name" value="Lipid_Hydrolase"/>
</dbReference>
<organism evidence="4 5">
    <name type="scientific">Streptomyces liliiviolaceus</name>
    <dbReference type="NCBI Taxonomy" id="2823109"/>
    <lineage>
        <taxon>Bacteria</taxon>
        <taxon>Bacillati</taxon>
        <taxon>Actinomycetota</taxon>
        <taxon>Actinomycetes</taxon>
        <taxon>Kitasatosporales</taxon>
        <taxon>Streptomycetaceae</taxon>
        <taxon>Streptomyces</taxon>
    </lineage>
</organism>
<dbReference type="GO" id="GO:0016042">
    <property type="term" value="P:lipid catabolic process"/>
    <property type="evidence" value="ECO:0007669"/>
    <property type="project" value="UniProtKB-UniRule"/>
</dbReference>
<feature type="domain" description="PNPLA" evidence="3">
    <location>
        <begin position="6"/>
        <end position="218"/>
    </location>
</feature>
<dbReference type="Pfam" id="PF01734">
    <property type="entry name" value="Patatin"/>
    <property type="match status" value="1"/>
</dbReference>
<feature type="short sequence motif" description="GXGXXG" evidence="2">
    <location>
        <begin position="10"/>
        <end position="15"/>
    </location>
</feature>
<protein>
    <submittedName>
        <fullName evidence="4">Patatin-like phospholipase family protein</fullName>
    </submittedName>
</protein>
<comment type="caution">
    <text evidence="4">The sequence shown here is derived from an EMBL/GenBank/DDBJ whole genome shotgun (WGS) entry which is preliminary data.</text>
</comment>
<evidence type="ECO:0000313" key="5">
    <source>
        <dbReference type="Proteomes" id="UP000677413"/>
    </source>
</evidence>
<dbReference type="GO" id="GO:0016787">
    <property type="term" value="F:hydrolase activity"/>
    <property type="evidence" value="ECO:0007669"/>
    <property type="project" value="UniProtKB-UniRule"/>
</dbReference>
<feature type="active site" description="Proton acceptor" evidence="2">
    <location>
        <position position="205"/>
    </location>
</feature>
<dbReference type="Gene3D" id="3.40.1090.10">
    <property type="entry name" value="Cytosolic phospholipase A2 catalytic domain"/>
    <property type="match status" value="2"/>
</dbReference>
<dbReference type="AlphaFoldDB" id="A0A941B7V7"/>
<keyword evidence="1 2" id="KW-0443">Lipid metabolism</keyword>
<dbReference type="InterPro" id="IPR016035">
    <property type="entry name" value="Acyl_Trfase/lysoPLipase"/>
</dbReference>
<keyword evidence="5" id="KW-1185">Reference proteome</keyword>
<evidence type="ECO:0000256" key="1">
    <source>
        <dbReference type="ARBA" id="ARBA00023098"/>
    </source>
</evidence>
<keyword evidence="2" id="KW-0378">Hydrolase</keyword>
<dbReference type="SUPFAM" id="SSF52151">
    <property type="entry name" value="FabD/lysophospholipase-like"/>
    <property type="match status" value="1"/>
</dbReference>